<comment type="caution">
    <text evidence="3">The sequence shown here is derived from an EMBL/GenBank/DDBJ whole genome shotgun (WGS) entry which is preliminary data.</text>
</comment>
<feature type="region of interest" description="Disordered" evidence="1">
    <location>
        <begin position="347"/>
        <end position="397"/>
    </location>
</feature>
<feature type="region of interest" description="Disordered" evidence="1">
    <location>
        <begin position="771"/>
        <end position="802"/>
    </location>
</feature>
<feature type="compositionally biased region" description="Polar residues" evidence="1">
    <location>
        <begin position="117"/>
        <end position="155"/>
    </location>
</feature>
<dbReference type="SUPFAM" id="SSF46565">
    <property type="entry name" value="Chaperone J-domain"/>
    <property type="match status" value="1"/>
</dbReference>
<feature type="compositionally biased region" description="Low complexity" evidence="1">
    <location>
        <begin position="1"/>
        <end position="33"/>
    </location>
</feature>
<dbReference type="FunFam" id="1.10.287.110:FF:000002">
    <property type="entry name" value="putative tyrosine-protein phosphatase auxilin isoform X2"/>
    <property type="match status" value="1"/>
</dbReference>
<feature type="compositionally biased region" description="Polar residues" evidence="1">
    <location>
        <begin position="73"/>
        <end position="92"/>
    </location>
</feature>
<feature type="compositionally biased region" description="Low complexity" evidence="1">
    <location>
        <begin position="590"/>
        <end position="612"/>
    </location>
</feature>
<dbReference type="InterPro" id="IPR036869">
    <property type="entry name" value="J_dom_sf"/>
</dbReference>
<feature type="region of interest" description="Disordered" evidence="1">
    <location>
        <begin position="416"/>
        <end position="624"/>
    </location>
</feature>
<feature type="compositionally biased region" description="Polar residues" evidence="1">
    <location>
        <begin position="48"/>
        <end position="64"/>
    </location>
</feature>
<feature type="compositionally biased region" description="Low complexity" evidence="1">
    <location>
        <begin position="496"/>
        <end position="512"/>
    </location>
</feature>
<accession>A0AAD5RJ83</accession>
<dbReference type="GO" id="GO:0031982">
    <property type="term" value="C:vesicle"/>
    <property type="evidence" value="ECO:0007669"/>
    <property type="project" value="TreeGrafter"/>
</dbReference>
<feature type="compositionally biased region" description="Pro residues" evidence="1">
    <location>
        <begin position="557"/>
        <end position="567"/>
    </location>
</feature>
<dbReference type="AlphaFoldDB" id="A0AAD5RJ83"/>
<feature type="compositionally biased region" description="Low complexity" evidence="1">
    <location>
        <begin position="771"/>
        <end position="795"/>
    </location>
</feature>
<feature type="compositionally biased region" description="Low complexity" evidence="1">
    <location>
        <begin position="188"/>
        <end position="198"/>
    </location>
</feature>
<dbReference type="PANTHER" id="PTHR23172">
    <property type="entry name" value="AUXILIN/CYCLIN G-ASSOCIATED KINASE-RELATED"/>
    <property type="match status" value="1"/>
</dbReference>
<name>A0AAD5RJ83_9PEZI</name>
<dbReference type="EMBL" id="JAKWBI020001107">
    <property type="protein sequence ID" value="KAJ2891409.1"/>
    <property type="molecule type" value="Genomic_DNA"/>
</dbReference>
<evidence type="ECO:0000256" key="1">
    <source>
        <dbReference type="SAM" id="MobiDB-lite"/>
    </source>
</evidence>
<dbReference type="GO" id="GO:0030276">
    <property type="term" value="F:clathrin binding"/>
    <property type="evidence" value="ECO:0007669"/>
    <property type="project" value="TreeGrafter"/>
</dbReference>
<protein>
    <recommendedName>
        <fullName evidence="2">UBA domain-containing protein</fullName>
    </recommendedName>
</protein>
<dbReference type="GO" id="GO:0072583">
    <property type="term" value="P:clathrin-dependent endocytosis"/>
    <property type="evidence" value="ECO:0007669"/>
    <property type="project" value="TreeGrafter"/>
</dbReference>
<dbReference type="GO" id="GO:0072318">
    <property type="term" value="P:clathrin coat disassembly"/>
    <property type="evidence" value="ECO:0007669"/>
    <property type="project" value="TreeGrafter"/>
</dbReference>
<dbReference type="Gene3D" id="1.10.287.110">
    <property type="entry name" value="DnaJ domain"/>
    <property type="match status" value="1"/>
</dbReference>
<proteinExistence type="predicted"/>
<feature type="compositionally biased region" description="Basic and acidic residues" evidence="1">
    <location>
        <begin position="381"/>
        <end position="395"/>
    </location>
</feature>
<dbReference type="SUPFAM" id="SSF48452">
    <property type="entry name" value="TPR-like"/>
    <property type="match status" value="1"/>
</dbReference>
<evidence type="ECO:0000313" key="4">
    <source>
        <dbReference type="Proteomes" id="UP001201980"/>
    </source>
</evidence>
<dbReference type="PANTHER" id="PTHR23172:SF19">
    <property type="entry name" value="J DOMAIN-CONTAINING PROTEIN"/>
    <property type="match status" value="1"/>
</dbReference>
<evidence type="ECO:0000259" key="2">
    <source>
        <dbReference type="PROSITE" id="PS50030"/>
    </source>
</evidence>
<dbReference type="InterPro" id="IPR015940">
    <property type="entry name" value="UBA"/>
</dbReference>
<organism evidence="3 4">
    <name type="scientific">Zalerion maritima</name>
    <dbReference type="NCBI Taxonomy" id="339359"/>
    <lineage>
        <taxon>Eukaryota</taxon>
        <taxon>Fungi</taxon>
        <taxon>Dikarya</taxon>
        <taxon>Ascomycota</taxon>
        <taxon>Pezizomycotina</taxon>
        <taxon>Sordariomycetes</taxon>
        <taxon>Lulworthiomycetidae</taxon>
        <taxon>Lulworthiales</taxon>
        <taxon>Lulworthiaceae</taxon>
        <taxon>Zalerion</taxon>
    </lineage>
</organism>
<dbReference type="InterPro" id="IPR011990">
    <property type="entry name" value="TPR-like_helical_dom_sf"/>
</dbReference>
<dbReference type="Gene3D" id="1.10.8.10">
    <property type="entry name" value="DNA helicase RuvA subunit, C-terminal domain"/>
    <property type="match status" value="1"/>
</dbReference>
<evidence type="ECO:0000313" key="3">
    <source>
        <dbReference type="EMBL" id="KAJ2891409.1"/>
    </source>
</evidence>
<feature type="domain" description="UBA" evidence="2">
    <location>
        <begin position="302"/>
        <end position="344"/>
    </location>
</feature>
<dbReference type="GO" id="GO:0005737">
    <property type="term" value="C:cytoplasm"/>
    <property type="evidence" value="ECO:0007669"/>
    <property type="project" value="TreeGrafter"/>
</dbReference>
<dbReference type="PROSITE" id="PS50030">
    <property type="entry name" value="UBA"/>
    <property type="match status" value="1"/>
</dbReference>
<dbReference type="Proteomes" id="UP001201980">
    <property type="component" value="Unassembled WGS sequence"/>
</dbReference>
<reference evidence="3" key="1">
    <citation type="submission" date="2022-07" db="EMBL/GenBank/DDBJ databases">
        <title>Draft genome sequence of Zalerion maritima ATCC 34329, a (micro)plastics degrading marine fungus.</title>
        <authorList>
            <person name="Paco A."/>
            <person name="Goncalves M.F.M."/>
            <person name="Rocha-Santos T.A.P."/>
            <person name="Alves A."/>
        </authorList>
    </citation>
    <scope>NUCLEOTIDE SEQUENCE</scope>
    <source>
        <strain evidence="3">ATCC 34329</strain>
    </source>
</reference>
<feature type="region of interest" description="Disordered" evidence="1">
    <location>
        <begin position="175"/>
        <end position="301"/>
    </location>
</feature>
<keyword evidence="4" id="KW-1185">Reference proteome</keyword>
<feature type="region of interest" description="Disordered" evidence="1">
    <location>
        <begin position="1"/>
        <end position="159"/>
    </location>
</feature>
<feature type="compositionally biased region" description="Acidic residues" evidence="1">
    <location>
        <begin position="284"/>
        <end position="294"/>
    </location>
</feature>
<dbReference type="FunFam" id="1.25.40.10:FF:000354">
    <property type="entry name" value="UBA domain-containing protein 7"/>
    <property type="match status" value="1"/>
</dbReference>
<gene>
    <name evidence="3" type="ORF">MKZ38_000472</name>
</gene>
<dbReference type="InterPro" id="IPR009060">
    <property type="entry name" value="UBA-like_sf"/>
</dbReference>
<dbReference type="Gene3D" id="1.25.40.10">
    <property type="entry name" value="Tetratricopeptide repeat domain"/>
    <property type="match status" value="1"/>
</dbReference>
<dbReference type="SUPFAM" id="SSF46934">
    <property type="entry name" value="UBA-like"/>
    <property type="match status" value="1"/>
</dbReference>
<feature type="compositionally biased region" description="Basic and acidic residues" evidence="1">
    <location>
        <begin position="96"/>
        <end position="113"/>
    </location>
</feature>
<sequence length="924" mass="99302">MDDLSGLSWSASSPSQNQSQNQKPPPMNSSSSSLYQTLRPTPSPLGSGRNTPMSLHSSGSTSAKAQPPKPSQDAFSNLVNFGSGTTKPTANLSLREQQERLEAERRRKEEAKQKQLNAQFGNGQFWDSLSQKPSAINSRTASPAVPTQGSLSTAQLPKKAADDADLFAAFKAETKVDNASFYPPPSGSSPTSGKGTPSAGLDLGNPSAWNQPALSGGGGLDGGDDDDPFGLSKLKPVKQSVASVPATNDDDDFLGDLGKPVEEVRKKQPVPQQPTRPEPGKPIEDDESDSDDDNVNVGDLNDPFEKAVSQLVELGFTLENSRRGLTESGAGLNVQAAVGWLLDDAERQARQKAKAKSGQLGGARRQERSGRGQNAGWVQEEVPRSDSSNREEPEFSKTAAAMGATFLKGANSLWKTGQKKMQAAVAEFQQEGGDPNQPKWMRDAAAAQKSELQRKQREEVTDEAMMLESGMRPGRKPSRQATEHRHEPQHAPQMPSPRNQSPFSNSSQRSSPVPKWQQGPQPPAARIDPKSRMSKLAPDDGTQAYVSPARRKKVSPQPQPAQQPKPPAEPEHNLLNTTGFPSRPKTIPERPAQASPASRSSTQPPSRTITPRPKVPPRQVPSISPAVLQTSHKQRADGTVHFKRGDYAAAHAAYSNSLSAVPQTHPIAILLLTNRALTALKTGEPRQAIDDADKALGVIGPGGGVGETIAVENGETRDMRDLYGKALSRKAEALEQLEKWANAVTVWQLCVEGGVGGANAIAGKQRCQRALAPKPKPKPQASRPAARPKPKSALSDLAPAKDSEAVERLRAANKAAEAADDEKFALADKVDAKISAWRDGKRENLRALLGSLDNVLWEGSGWKKVGMHELVMANRVKIVYMKAIAKVHPDKLPRDANTEVKLIAATVFATLNESWDKFKAENGL</sequence>